<gene>
    <name evidence="1" type="ORF">SI8410_18021411</name>
</gene>
<proteinExistence type="predicted"/>
<protein>
    <submittedName>
        <fullName evidence="1">Uncharacterized protein</fullName>
    </submittedName>
</protein>
<organism evidence="1 2">
    <name type="scientific">Spirodela intermedia</name>
    <name type="common">Intermediate duckweed</name>
    <dbReference type="NCBI Taxonomy" id="51605"/>
    <lineage>
        <taxon>Eukaryota</taxon>
        <taxon>Viridiplantae</taxon>
        <taxon>Streptophyta</taxon>
        <taxon>Embryophyta</taxon>
        <taxon>Tracheophyta</taxon>
        <taxon>Spermatophyta</taxon>
        <taxon>Magnoliopsida</taxon>
        <taxon>Liliopsida</taxon>
        <taxon>Araceae</taxon>
        <taxon>Lemnoideae</taxon>
        <taxon>Spirodela</taxon>
    </lineage>
</organism>
<keyword evidence="2" id="KW-1185">Reference proteome</keyword>
<dbReference type="AlphaFoldDB" id="A0A7I8LKZ7"/>
<dbReference type="Proteomes" id="UP000663760">
    <property type="component" value="Chromosome 18"/>
</dbReference>
<evidence type="ECO:0000313" key="2">
    <source>
        <dbReference type="Proteomes" id="UP000663760"/>
    </source>
</evidence>
<name>A0A7I8LKZ7_SPIIN</name>
<accession>A0A7I8LKZ7</accession>
<evidence type="ECO:0000313" key="1">
    <source>
        <dbReference type="EMBL" id="CAA7410733.1"/>
    </source>
</evidence>
<sequence>MEVEVEVKVKGGFSLINWGRTESSSFYLARSLMTSMPISAGSVACMSEREREPCNEEDLALGAVVDGEEVEVEDGVAAVVGGEGGGEALVALAGGADLVHQHRPRPLIDPVHHVPVHPLPLHLHEPPLALLLHLHPRRRLHTQPTPFVISLSLPLKTPLPLSIHLSISPS</sequence>
<dbReference type="EMBL" id="LR746281">
    <property type="protein sequence ID" value="CAA7410733.1"/>
    <property type="molecule type" value="Genomic_DNA"/>
</dbReference>
<reference evidence="1" key="1">
    <citation type="submission" date="2020-02" db="EMBL/GenBank/DDBJ databases">
        <authorList>
            <person name="Scholz U."/>
            <person name="Mascher M."/>
            <person name="Fiebig A."/>
        </authorList>
    </citation>
    <scope>NUCLEOTIDE SEQUENCE</scope>
</reference>